<evidence type="ECO:0000313" key="3">
    <source>
        <dbReference type="EMBL" id="WFG38546.1"/>
    </source>
</evidence>
<protein>
    <submittedName>
        <fullName evidence="3">Uncharacterized protein</fullName>
    </submittedName>
</protein>
<dbReference type="AlphaFoldDB" id="A0AAJ5ZEF9"/>
<name>A0AAJ5ZEF9_9CHLR</name>
<feature type="transmembrane region" description="Helical" evidence="2">
    <location>
        <begin position="70"/>
        <end position="92"/>
    </location>
</feature>
<dbReference type="Proteomes" id="UP001219901">
    <property type="component" value="Chromosome"/>
</dbReference>
<sequence>MLALRPEMGMQYDDPQCIKIQIWGVGMPDLPSHHIRQPTVRPTDHTKGPPIQPPPMAPELHEESKLGRRIVYAVLILLLAGMIYSLVASGMFSAE</sequence>
<gene>
    <name evidence="3" type="ORF">GKO48_02615</name>
</gene>
<keyword evidence="4" id="KW-1185">Reference proteome</keyword>
<keyword evidence="2" id="KW-0812">Transmembrane</keyword>
<dbReference type="RefSeq" id="WP_342841602.1">
    <property type="nucleotide sequence ID" value="NZ_CP046146.1"/>
</dbReference>
<reference evidence="3 4" key="1">
    <citation type="submission" date="2019-11" db="EMBL/GenBank/DDBJ databases">
        <authorList>
            <person name="Cho J.-C."/>
        </authorList>
    </citation>
    <scope>NUCLEOTIDE SEQUENCE [LARGE SCALE GENOMIC DNA]</scope>
    <source>
        <strain evidence="3 4">JH1073</strain>
    </source>
</reference>
<keyword evidence="2" id="KW-0472">Membrane</keyword>
<evidence type="ECO:0000256" key="1">
    <source>
        <dbReference type="SAM" id="MobiDB-lite"/>
    </source>
</evidence>
<proteinExistence type="predicted"/>
<keyword evidence="2" id="KW-1133">Transmembrane helix</keyword>
<evidence type="ECO:0000313" key="4">
    <source>
        <dbReference type="Proteomes" id="UP001219901"/>
    </source>
</evidence>
<evidence type="ECO:0000256" key="2">
    <source>
        <dbReference type="SAM" id="Phobius"/>
    </source>
</evidence>
<accession>A0AAJ5ZEF9</accession>
<dbReference type="EMBL" id="CP046147">
    <property type="protein sequence ID" value="WFG38546.1"/>
    <property type="molecule type" value="Genomic_DNA"/>
</dbReference>
<reference evidence="4" key="2">
    <citation type="submission" date="2023-06" db="EMBL/GenBank/DDBJ databases">
        <title>Pangenomics reveal diversification of enzyme families and niche specialization in globally abundant SAR202 bacteria.</title>
        <authorList>
            <person name="Saw J.H.W."/>
        </authorList>
    </citation>
    <scope>NUCLEOTIDE SEQUENCE [LARGE SCALE GENOMIC DNA]</scope>
    <source>
        <strain evidence="4">JH1073</strain>
    </source>
</reference>
<organism evidence="3 4">
    <name type="scientific">Candidatus Lucifugimonas marina</name>
    <dbReference type="NCBI Taxonomy" id="3038979"/>
    <lineage>
        <taxon>Bacteria</taxon>
        <taxon>Bacillati</taxon>
        <taxon>Chloroflexota</taxon>
        <taxon>Dehalococcoidia</taxon>
        <taxon>SAR202 cluster</taxon>
        <taxon>Candidatus Lucifugimonadales</taxon>
        <taxon>Candidatus Lucifugimonadaceae</taxon>
        <taxon>Candidatus Lucifugimonas</taxon>
    </lineage>
</organism>
<feature type="region of interest" description="Disordered" evidence="1">
    <location>
        <begin position="33"/>
        <end position="59"/>
    </location>
</feature>